<feature type="region of interest" description="Disordered" evidence="1">
    <location>
        <begin position="1"/>
        <end position="128"/>
    </location>
</feature>
<reference evidence="2 3" key="1">
    <citation type="submission" date="2024-08" db="EMBL/GenBank/DDBJ databases">
        <authorList>
            <person name="Cucini C."/>
            <person name="Frati F."/>
        </authorList>
    </citation>
    <scope>NUCLEOTIDE SEQUENCE [LARGE SCALE GENOMIC DNA]</scope>
</reference>
<dbReference type="Proteomes" id="UP001642540">
    <property type="component" value="Unassembled WGS sequence"/>
</dbReference>
<accession>A0ABP1RHK0</accession>
<protein>
    <submittedName>
        <fullName evidence="2">Uncharacterized protein</fullName>
    </submittedName>
</protein>
<evidence type="ECO:0000313" key="2">
    <source>
        <dbReference type="EMBL" id="CAL8128491.1"/>
    </source>
</evidence>
<keyword evidence="3" id="KW-1185">Reference proteome</keyword>
<organism evidence="2 3">
    <name type="scientific">Orchesella dallaii</name>
    <dbReference type="NCBI Taxonomy" id="48710"/>
    <lineage>
        <taxon>Eukaryota</taxon>
        <taxon>Metazoa</taxon>
        <taxon>Ecdysozoa</taxon>
        <taxon>Arthropoda</taxon>
        <taxon>Hexapoda</taxon>
        <taxon>Collembola</taxon>
        <taxon>Entomobryomorpha</taxon>
        <taxon>Entomobryoidea</taxon>
        <taxon>Orchesellidae</taxon>
        <taxon>Orchesellinae</taxon>
        <taxon>Orchesella</taxon>
    </lineage>
</organism>
<feature type="compositionally biased region" description="Polar residues" evidence="1">
    <location>
        <begin position="9"/>
        <end position="21"/>
    </location>
</feature>
<name>A0ABP1RHK0_9HEXA</name>
<evidence type="ECO:0000313" key="3">
    <source>
        <dbReference type="Proteomes" id="UP001642540"/>
    </source>
</evidence>
<proteinExistence type="predicted"/>
<feature type="compositionally biased region" description="Basic and acidic residues" evidence="1">
    <location>
        <begin position="173"/>
        <end position="187"/>
    </location>
</feature>
<sequence length="187" mass="21154">MDEVWRQMITGQGPSYPSPSESIRRNEMDKTEESTLMVEKSFANDDNDNLSEVNFSETESLKIHSSASEQVNGEEMEIEKDRDKPVIIAEDIKGEVESSNEKECDEDGMDGTCSQMLSGPSTPEPIRSNEIDKKEKCISMAEESFANDNDNLSEVNFPETESLIRHSNSNTPEQEHAEEIEIERVRD</sequence>
<evidence type="ECO:0000256" key="1">
    <source>
        <dbReference type="SAM" id="MobiDB-lite"/>
    </source>
</evidence>
<feature type="region of interest" description="Disordered" evidence="1">
    <location>
        <begin position="163"/>
        <end position="187"/>
    </location>
</feature>
<feature type="compositionally biased region" description="Basic and acidic residues" evidence="1">
    <location>
        <begin position="79"/>
        <end position="102"/>
    </location>
</feature>
<dbReference type="EMBL" id="CAXLJM020000075">
    <property type="protein sequence ID" value="CAL8128491.1"/>
    <property type="molecule type" value="Genomic_DNA"/>
</dbReference>
<feature type="compositionally biased region" description="Basic and acidic residues" evidence="1">
    <location>
        <begin position="22"/>
        <end position="33"/>
    </location>
</feature>
<gene>
    <name evidence="2" type="ORF">ODALV1_LOCUS22262</name>
</gene>
<feature type="compositionally biased region" description="Polar residues" evidence="1">
    <location>
        <begin position="50"/>
        <end position="71"/>
    </location>
</feature>
<feature type="compositionally biased region" description="Polar residues" evidence="1">
    <location>
        <begin position="112"/>
        <end position="121"/>
    </location>
</feature>
<comment type="caution">
    <text evidence="2">The sequence shown here is derived from an EMBL/GenBank/DDBJ whole genome shotgun (WGS) entry which is preliminary data.</text>
</comment>